<organism evidence="1 2">
    <name type="scientific">Actinomadura logoneensis</name>
    <dbReference type="NCBI Taxonomy" id="2293572"/>
    <lineage>
        <taxon>Bacteria</taxon>
        <taxon>Bacillati</taxon>
        <taxon>Actinomycetota</taxon>
        <taxon>Actinomycetes</taxon>
        <taxon>Streptosporangiales</taxon>
        <taxon>Thermomonosporaceae</taxon>
        <taxon>Actinomadura</taxon>
    </lineage>
</organism>
<evidence type="ECO:0000313" key="1">
    <source>
        <dbReference type="EMBL" id="RFU36546.1"/>
    </source>
</evidence>
<evidence type="ECO:0008006" key="3">
    <source>
        <dbReference type="Google" id="ProtNLM"/>
    </source>
</evidence>
<dbReference type="Proteomes" id="UP000261811">
    <property type="component" value="Unassembled WGS sequence"/>
</dbReference>
<comment type="caution">
    <text evidence="1">The sequence shown here is derived from an EMBL/GenBank/DDBJ whole genome shotgun (WGS) entry which is preliminary data.</text>
</comment>
<name>A0A372J9R0_9ACTN</name>
<proteinExistence type="predicted"/>
<evidence type="ECO:0000313" key="2">
    <source>
        <dbReference type="Proteomes" id="UP000261811"/>
    </source>
</evidence>
<keyword evidence="2" id="KW-1185">Reference proteome</keyword>
<sequence length="183" mass="20622">MARSGGDGLGLDWWLEDAERWELLRFEAVHDEEGLPSDACRRERRDVLEALVAVPGPVDHDFARFLLEQEILLHRHAWGFSRWLEIAALLVAEHGRPEDVWLLWRAIGTSFDTWCGLPHRLLLSAGGTGSTVAHVAASGREERDGLLEHLGEMDEMTGEEAAAFVAERRRYYADGPLRPGEDE</sequence>
<gene>
    <name evidence="1" type="ORF">DZF91_37580</name>
</gene>
<reference evidence="1 2" key="1">
    <citation type="submission" date="2018-08" db="EMBL/GenBank/DDBJ databases">
        <title>Actinomadura jelena sp. nov., a novel Actinomycete isolated from soil in Chad.</title>
        <authorList>
            <person name="Shi L."/>
        </authorList>
    </citation>
    <scope>NUCLEOTIDE SEQUENCE [LARGE SCALE GENOMIC DNA]</scope>
    <source>
        <strain evidence="1 2">NEAU-G17</strain>
    </source>
</reference>
<dbReference type="AlphaFoldDB" id="A0A372J9R0"/>
<accession>A0A372J9R0</accession>
<protein>
    <recommendedName>
        <fullName evidence="3">DUF4240 domain-containing protein</fullName>
    </recommendedName>
</protein>
<dbReference type="RefSeq" id="WP_117361785.1">
    <property type="nucleotide sequence ID" value="NZ_QURH01001046.1"/>
</dbReference>
<dbReference type="EMBL" id="QURH01001046">
    <property type="protein sequence ID" value="RFU36546.1"/>
    <property type="molecule type" value="Genomic_DNA"/>
</dbReference>
<dbReference type="OrthoDB" id="3365759at2"/>